<organism evidence="6 7">
    <name type="scientific">Enterocloster lavalensis</name>
    <dbReference type="NCBI Taxonomy" id="460384"/>
    <lineage>
        <taxon>Bacteria</taxon>
        <taxon>Bacillati</taxon>
        <taxon>Bacillota</taxon>
        <taxon>Clostridia</taxon>
        <taxon>Lachnospirales</taxon>
        <taxon>Lachnospiraceae</taxon>
        <taxon>Enterocloster</taxon>
    </lineage>
</organism>
<dbReference type="InterPro" id="IPR052562">
    <property type="entry name" value="Ketohexokinase-related"/>
</dbReference>
<comment type="similarity">
    <text evidence="1 4">Belongs to the carbohydrate kinase PfkB family.</text>
</comment>
<dbReference type="PANTHER" id="PTHR42774:SF3">
    <property type="entry name" value="KETOHEXOKINASE"/>
    <property type="match status" value="1"/>
</dbReference>
<evidence type="ECO:0000256" key="4">
    <source>
        <dbReference type="RuleBase" id="RU003704"/>
    </source>
</evidence>
<dbReference type="Gene3D" id="3.40.1190.20">
    <property type="match status" value="1"/>
</dbReference>
<proteinExistence type="inferred from homology"/>
<keyword evidence="7" id="KW-1185">Reference proteome</keyword>
<gene>
    <name evidence="6" type="ORF">SAMN05216313_104231</name>
</gene>
<reference evidence="7" key="1">
    <citation type="submission" date="2016-10" db="EMBL/GenBank/DDBJ databases">
        <authorList>
            <person name="Varghese N."/>
            <person name="Submissions S."/>
        </authorList>
    </citation>
    <scope>NUCLEOTIDE SEQUENCE [LARGE SCALE GENOMIC DNA]</scope>
    <source>
        <strain evidence="7">NLAE-zl-G277</strain>
    </source>
</reference>
<dbReference type="InterPro" id="IPR011611">
    <property type="entry name" value="PfkB_dom"/>
</dbReference>
<dbReference type="STRING" id="460384.SAMN05216313_104231"/>
<dbReference type="Proteomes" id="UP000198508">
    <property type="component" value="Unassembled WGS sequence"/>
</dbReference>
<evidence type="ECO:0000259" key="5">
    <source>
        <dbReference type="Pfam" id="PF00294"/>
    </source>
</evidence>
<accession>A0A1I0DJC4</accession>
<dbReference type="SUPFAM" id="SSF53613">
    <property type="entry name" value="Ribokinase-like"/>
    <property type="match status" value="1"/>
</dbReference>
<dbReference type="Pfam" id="PF00294">
    <property type="entry name" value="PfkB"/>
    <property type="match status" value="1"/>
</dbReference>
<dbReference type="RefSeq" id="WP_092361541.1">
    <property type="nucleotide sequence ID" value="NZ_DAINWJ010000085.1"/>
</dbReference>
<dbReference type="EMBL" id="FOIM01000004">
    <property type="protein sequence ID" value="SET32565.1"/>
    <property type="molecule type" value="Genomic_DNA"/>
</dbReference>
<evidence type="ECO:0000256" key="2">
    <source>
        <dbReference type="ARBA" id="ARBA00022679"/>
    </source>
</evidence>
<keyword evidence="3 4" id="KW-0418">Kinase</keyword>
<name>A0A1I0DJC4_9FIRM</name>
<sequence length="307" mass="32967">MAVDIWGIGHCCQDNICVVEQYPPEDGSTHILEIDDSQGGGAAATAMVAASRLGARAGVIANLGDDPVGDRIFDGFLREGVQTELIRRIPGGRSSTSYVMVNPENGSRTKFPYRDQLPALRFTDEIRAALAGARILHLDGTQYENALRAARLAKELGITVSLDACSMQEDNEKNWELASLADILIANEKYPRRLTGKDSVEEALAVMAKLGPKVLASTAGSRGCWYVRDGCVKHLPAFEIRAVDTTGAGDTFHGAFLACWLTRPDPEYCLRFASAAAALKCLKRGGRAGIPDRAAAEAFLSRNGAVE</sequence>
<dbReference type="AlphaFoldDB" id="A0A1I0DJC4"/>
<evidence type="ECO:0000256" key="3">
    <source>
        <dbReference type="ARBA" id="ARBA00022777"/>
    </source>
</evidence>
<feature type="domain" description="Carbohydrate kinase PfkB" evidence="5">
    <location>
        <begin position="8"/>
        <end position="292"/>
    </location>
</feature>
<dbReference type="InterPro" id="IPR002139">
    <property type="entry name" value="Ribo/fructo_kinase"/>
</dbReference>
<evidence type="ECO:0000313" key="6">
    <source>
        <dbReference type="EMBL" id="SET32565.1"/>
    </source>
</evidence>
<dbReference type="InterPro" id="IPR029056">
    <property type="entry name" value="Ribokinase-like"/>
</dbReference>
<dbReference type="GO" id="GO:0016301">
    <property type="term" value="F:kinase activity"/>
    <property type="evidence" value="ECO:0007669"/>
    <property type="project" value="UniProtKB-KW"/>
</dbReference>
<evidence type="ECO:0000256" key="1">
    <source>
        <dbReference type="ARBA" id="ARBA00010688"/>
    </source>
</evidence>
<dbReference type="InterPro" id="IPR002173">
    <property type="entry name" value="Carboh/pur_kinase_PfkB_CS"/>
</dbReference>
<dbReference type="PRINTS" id="PR00990">
    <property type="entry name" value="RIBOKINASE"/>
</dbReference>
<protein>
    <submittedName>
        <fullName evidence="6">Ribokinase</fullName>
    </submittedName>
</protein>
<keyword evidence="2 4" id="KW-0808">Transferase</keyword>
<dbReference type="PANTHER" id="PTHR42774">
    <property type="entry name" value="PHOSPHOTRANSFERASE SYSTEM TRANSPORT PROTEIN"/>
    <property type="match status" value="1"/>
</dbReference>
<evidence type="ECO:0000313" key="7">
    <source>
        <dbReference type="Proteomes" id="UP000198508"/>
    </source>
</evidence>
<dbReference type="PROSITE" id="PS00584">
    <property type="entry name" value="PFKB_KINASES_2"/>
    <property type="match status" value="1"/>
</dbReference>